<reference evidence="1" key="1">
    <citation type="submission" date="2009-05" db="EMBL/GenBank/DDBJ databases">
        <authorList>
            <person name="Harkins D.M."/>
            <person name="DeShazer D."/>
            <person name="Woods D.E."/>
            <person name="Brinkac L.M."/>
            <person name="Brown K.A."/>
            <person name="Hung G.C."/>
            <person name="Tuanyok A."/>
            <person name="Zhang B."/>
            <person name="Nierman W.C."/>
        </authorList>
    </citation>
    <scope>NUCLEOTIDE SEQUENCE [LARGE SCALE GENOMIC DNA]</scope>
    <source>
        <strain evidence="1">1710a</strain>
    </source>
</reference>
<dbReference type="EMBL" id="CM000833">
    <property type="protein sequence ID" value="EET04971.1"/>
    <property type="molecule type" value="Genomic_DNA"/>
</dbReference>
<gene>
    <name evidence="1" type="ORF">BURPS1710A_A2023</name>
</gene>
<accession>A0A0E1VY58</accession>
<dbReference type="Proteomes" id="UP000001812">
    <property type="component" value="Chromosome II"/>
</dbReference>
<evidence type="ECO:0000313" key="1">
    <source>
        <dbReference type="EMBL" id="EET04971.1"/>
    </source>
</evidence>
<organism evidence="1">
    <name type="scientific">Burkholderia pseudomallei 1710a</name>
    <dbReference type="NCBI Taxonomy" id="320371"/>
    <lineage>
        <taxon>Bacteria</taxon>
        <taxon>Pseudomonadati</taxon>
        <taxon>Pseudomonadota</taxon>
        <taxon>Betaproteobacteria</taxon>
        <taxon>Burkholderiales</taxon>
        <taxon>Burkholderiaceae</taxon>
        <taxon>Burkholderia</taxon>
        <taxon>pseudomallei group</taxon>
    </lineage>
</organism>
<name>A0A0E1VY58_BURPE</name>
<dbReference type="AlphaFoldDB" id="A0A0E1VY58"/>
<protein>
    <submittedName>
        <fullName evidence="1">Uncharacterized protein</fullName>
    </submittedName>
</protein>
<proteinExistence type="predicted"/>
<sequence length="39" mass="4140">MEKSDMVMGLLIGKDGLGPNSRLCDLFPAHSKTCAAFGK</sequence>
<dbReference type="HOGENOM" id="CLU_3306174_0_0_4"/>